<dbReference type="Proteomes" id="UP000253436">
    <property type="component" value="Unassembled WGS sequence"/>
</dbReference>
<dbReference type="AlphaFoldDB" id="A0A368ZGM2"/>
<dbReference type="EMBL" id="QPJO01000006">
    <property type="protein sequence ID" value="RCW90039.1"/>
    <property type="molecule type" value="Genomic_DNA"/>
</dbReference>
<reference evidence="3 4" key="1">
    <citation type="submission" date="2018-07" db="EMBL/GenBank/DDBJ databases">
        <title>Genomic Encyclopedia of Type Strains, Phase III (KMG-III): the genomes of soil and plant-associated and newly described type strains.</title>
        <authorList>
            <person name="Whitman W."/>
        </authorList>
    </citation>
    <scope>NUCLEOTIDE SEQUENCE [LARGE SCALE GENOMIC DNA]</scope>
    <source>
        <strain evidence="3 4">CECT 7958</strain>
    </source>
</reference>
<proteinExistence type="predicted"/>
<sequence length="350" mass="38504">MKNSKFLTALLFMAALVLSSCQDEINDETGDNPNTNTANSTTAKNLERSAMYDGSFDDFLDDTSCSSILLPATVTVNNTQVSLVTASDYSLVLELLGTYTDDEDTIEFQFPLTVKLSNYNEVLVTNEADFETLMEACETAEDEAEDAINCLNIDFPITILTYSTNIEQTGSVVIESEQHLYAYMNNFDDTEFFAVSYPITATLNSNTTVEITSDADLQSYINQCLEIEDDMEDAEDDAEDVEEILVEGIFTIDAFITAGVDTANDFSDYTLNFANDLTVTAEHTTNATVEAVNGTYEVASELDIFVSLTFSQSSNFEILNDTWKVTQYSESTISLQSTTNGAVTLVLAQI</sequence>
<accession>A0A368ZGM2</accession>
<comment type="caution">
    <text evidence="3">The sequence shown here is derived from an EMBL/GenBank/DDBJ whole genome shotgun (WGS) entry which is preliminary data.</text>
</comment>
<evidence type="ECO:0008006" key="5">
    <source>
        <dbReference type="Google" id="ProtNLM"/>
    </source>
</evidence>
<evidence type="ECO:0000256" key="1">
    <source>
        <dbReference type="SAM" id="Coils"/>
    </source>
</evidence>
<dbReference type="PROSITE" id="PS51257">
    <property type="entry name" value="PROKAR_LIPOPROTEIN"/>
    <property type="match status" value="1"/>
</dbReference>
<feature type="coiled-coil region" evidence="1">
    <location>
        <begin position="217"/>
        <end position="244"/>
    </location>
</feature>
<keyword evidence="1" id="KW-0175">Coiled coil</keyword>
<feature type="signal peptide" evidence="2">
    <location>
        <begin position="1"/>
        <end position="22"/>
    </location>
</feature>
<organism evidence="3 4">
    <name type="scientific">Winogradskyella arenosi</name>
    <dbReference type="NCBI Taxonomy" id="533325"/>
    <lineage>
        <taxon>Bacteria</taxon>
        <taxon>Pseudomonadati</taxon>
        <taxon>Bacteroidota</taxon>
        <taxon>Flavobacteriia</taxon>
        <taxon>Flavobacteriales</taxon>
        <taxon>Flavobacteriaceae</taxon>
        <taxon>Winogradskyella</taxon>
    </lineage>
</organism>
<name>A0A368ZGM2_9FLAO</name>
<evidence type="ECO:0000313" key="3">
    <source>
        <dbReference type="EMBL" id="RCW90039.1"/>
    </source>
</evidence>
<feature type="chain" id="PRO_5016927179" description="Lipoprotein" evidence="2">
    <location>
        <begin position="23"/>
        <end position="350"/>
    </location>
</feature>
<dbReference type="OrthoDB" id="832379at2"/>
<evidence type="ECO:0000313" key="4">
    <source>
        <dbReference type="Proteomes" id="UP000253436"/>
    </source>
</evidence>
<gene>
    <name evidence="3" type="ORF">DFQ08_106146</name>
</gene>
<keyword evidence="4" id="KW-1185">Reference proteome</keyword>
<evidence type="ECO:0000256" key="2">
    <source>
        <dbReference type="SAM" id="SignalP"/>
    </source>
</evidence>
<keyword evidence="2" id="KW-0732">Signal</keyword>
<dbReference type="RefSeq" id="WP_114310937.1">
    <property type="nucleotide sequence ID" value="NZ_QPJO01000006.1"/>
</dbReference>
<protein>
    <recommendedName>
        <fullName evidence="5">Lipoprotein</fullName>
    </recommendedName>
</protein>